<dbReference type="InterPro" id="IPR000716">
    <property type="entry name" value="Thyroglobulin_1"/>
</dbReference>
<dbReference type="InterPro" id="IPR022322">
    <property type="entry name" value="IGFBP1"/>
</dbReference>
<dbReference type="GO" id="GO:0043567">
    <property type="term" value="P:regulation of insulin-like growth factor receptor signaling pathway"/>
    <property type="evidence" value="ECO:0007669"/>
    <property type="project" value="TreeGrafter"/>
</dbReference>
<dbReference type="FunFam" id="4.10.800.10:FF:000002">
    <property type="entry name" value="Insulin-like growth factor-binding protein 2"/>
    <property type="match status" value="1"/>
</dbReference>
<dbReference type="EMBL" id="JACASF010000007">
    <property type="protein sequence ID" value="KAF6469602.1"/>
    <property type="molecule type" value="Genomic_DNA"/>
</dbReference>
<dbReference type="GO" id="GO:0031995">
    <property type="term" value="F:insulin-like growth factor II binding"/>
    <property type="evidence" value="ECO:0007669"/>
    <property type="project" value="TreeGrafter"/>
</dbReference>
<name>A0A7J8HD49_MOLMO</name>
<dbReference type="PANTHER" id="PTHR11551:SF6">
    <property type="entry name" value="INSULIN-LIKE GROWTH FACTOR-BINDING PROTEIN 1"/>
    <property type="match status" value="1"/>
</dbReference>
<reference evidence="8 9" key="1">
    <citation type="journal article" date="2020" name="Nature">
        <title>Six reference-quality genomes reveal evolution of bat adaptations.</title>
        <authorList>
            <person name="Jebb D."/>
            <person name="Huang Z."/>
            <person name="Pippel M."/>
            <person name="Hughes G.M."/>
            <person name="Lavrichenko K."/>
            <person name="Devanna P."/>
            <person name="Winkler S."/>
            <person name="Jermiin L.S."/>
            <person name="Skirmuntt E.C."/>
            <person name="Katzourakis A."/>
            <person name="Burkitt-Gray L."/>
            <person name="Ray D.A."/>
            <person name="Sullivan K.A.M."/>
            <person name="Roscito J.G."/>
            <person name="Kirilenko B.M."/>
            <person name="Davalos L.M."/>
            <person name="Corthals A.P."/>
            <person name="Power M.L."/>
            <person name="Jones G."/>
            <person name="Ransome R.D."/>
            <person name="Dechmann D.K.N."/>
            <person name="Locatelli A.G."/>
            <person name="Puechmaille S.J."/>
            <person name="Fedrigo O."/>
            <person name="Jarvis E.D."/>
            <person name="Hiller M."/>
            <person name="Vernes S.C."/>
            <person name="Myers E.W."/>
            <person name="Teeling E.C."/>
        </authorList>
    </citation>
    <scope>NUCLEOTIDE SEQUENCE [LARGE SCALE GENOMIC DNA]</scope>
    <source>
        <strain evidence="8">MMolMol1</strain>
        <tissue evidence="8">Muscle</tissue>
    </source>
</reference>
<gene>
    <name evidence="8" type="ORF">HJG59_006662</name>
</gene>
<proteinExistence type="predicted"/>
<evidence type="ECO:0000256" key="3">
    <source>
        <dbReference type="ARBA" id="ARBA00022729"/>
    </source>
</evidence>
<dbReference type="GO" id="GO:0031994">
    <property type="term" value="F:insulin-like growth factor I binding"/>
    <property type="evidence" value="ECO:0007669"/>
    <property type="project" value="TreeGrafter"/>
</dbReference>
<dbReference type="InterPro" id="IPR036857">
    <property type="entry name" value="Thyroglobulin_1_sf"/>
</dbReference>
<protein>
    <submittedName>
        <fullName evidence="8">Insulin like growth factor binding protein 1</fullName>
    </submittedName>
</protein>
<dbReference type="PROSITE" id="PS00484">
    <property type="entry name" value="THYROGLOBULIN_1_1"/>
    <property type="match status" value="1"/>
</dbReference>
<evidence type="ECO:0000256" key="4">
    <source>
        <dbReference type="ARBA" id="ARBA00023157"/>
    </source>
</evidence>
<dbReference type="GO" id="GO:0005615">
    <property type="term" value="C:extracellular space"/>
    <property type="evidence" value="ECO:0007669"/>
    <property type="project" value="TreeGrafter"/>
</dbReference>
<keyword evidence="3" id="KW-0732">Signal</keyword>
<dbReference type="PRINTS" id="PR01976">
    <property type="entry name" value="IGFBPFAMILY"/>
</dbReference>
<dbReference type="AlphaFoldDB" id="A0A7J8HD49"/>
<comment type="caution">
    <text evidence="6">Lacks conserved residue(s) required for the propagation of feature annotation.</text>
</comment>
<dbReference type="Proteomes" id="UP000550707">
    <property type="component" value="Unassembled WGS sequence"/>
</dbReference>
<evidence type="ECO:0000256" key="1">
    <source>
        <dbReference type="ARBA" id="ARBA00004613"/>
    </source>
</evidence>
<dbReference type="PANTHER" id="PTHR11551">
    <property type="entry name" value="INSULIN-LIKE GROWTH FACTOR BINDING PROTEIN"/>
    <property type="match status" value="1"/>
</dbReference>
<dbReference type="CDD" id="cd00191">
    <property type="entry name" value="TY"/>
    <property type="match status" value="1"/>
</dbReference>
<evidence type="ECO:0000256" key="6">
    <source>
        <dbReference type="PROSITE-ProRule" id="PRU00500"/>
    </source>
</evidence>
<organism evidence="8 9">
    <name type="scientific">Molossus molossus</name>
    <name type="common">Pallas' mastiff bat</name>
    <name type="synonym">Vespertilio molossus</name>
    <dbReference type="NCBI Taxonomy" id="27622"/>
    <lineage>
        <taxon>Eukaryota</taxon>
        <taxon>Metazoa</taxon>
        <taxon>Chordata</taxon>
        <taxon>Craniata</taxon>
        <taxon>Vertebrata</taxon>
        <taxon>Euteleostomi</taxon>
        <taxon>Mammalia</taxon>
        <taxon>Eutheria</taxon>
        <taxon>Laurasiatheria</taxon>
        <taxon>Chiroptera</taxon>
        <taxon>Yangochiroptera</taxon>
        <taxon>Molossidae</taxon>
        <taxon>Molossus</taxon>
    </lineage>
</organism>
<keyword evidence="9" id="KW-1185">Reference proteome</keyword>
<evidence type="ECO:0000259" key="7">
    <source>
        <dbReference type="PROSITE" id="PS51162"/>
    </source>
</evidence>
<dbReference type="SMART" id="SM00211">
    <property type="entry name" value="TY"/>
    <property type="match status" value="1"/>
</dbReference>
<dbReference type="SUPFAM" id="SSF57610">
    <property type="entry name" value="Thyroglobulin type-1 domain"/>
    <property type="match status" value="1"/>
</dbReference>
<dbReference type="Pfam" id="PF00086">
    <property type="entry name" value="Thyroglobulin_1"/>
    <property type="match status" value="1"/>
</dbReference>
<sequence length="114" mass="12990">MEMTQEPPTLWNTVSNYNSIRTPGITDVNSWKRPCQQELHTVLDRLAQDQETAGGSLYRFYLPNCDRSGLYHSKQCEASLDGEPGLCWCVYPQSGRKIPGSEVRGDPDCQQYFQ</sequence>
<feature type="domain" description="Thyroglobulin type-1" evidence="7">
    <location>
        <begin position="32"/>
        <end position="109"/>
    </location>
</feature>
<evidence type="ECO:0000313" key="9">
    <source>
        <dbReference type="Proteomes" id="UP000550707"/>
    </source>
</evidence>
<dbReference type="PRINTS" id="PR01977">
    <property type="entry name" value="IGFBPFAMILY1"/>
</dbReference>
<dbReference type="InterPro" id="IPR022321">
    <property type="entry name" value="IGFBP_1-6_chordata"/>
</dbReference>
<keyword evidence="5" id="KW-0340">Growth factor binding</keyword>
<dbReference type="PROSITE" id="PS51162">
    <property type="entry name" value="THYROGLOBULIN_1_2"/>
    <property type="match status" value="1"/>
</dbReference>
<evidence type="ECO:0000313" key="8">
    <source>
        <dbReference type="EMBL" id="KAF6469602.1"/>
    </source>
</evidence>
<dbReference type="Gene3D" id="4.10.800.10">
    <property type="entry name" value="Thyroglobulin type-1"/>
    <property type="match status" value="1"/>
</dbReference>
<evidence type="ECO:0000256" key="5">
    <source>
        <dbReference type="ARBA" id="ARBA00023183"/>
    </source>
</evidence>
<accession>A0A7J8HD49</accession>
<evidence type="ECO:0000256" key="2">
    <source>
        <dbReference type="ARBA" id="ARBA00022525"/>
    </source>
</evidence>
<feature type="disulfide bond" evidence="6">
    <location>
        <begin position="89"/>
        <end position="109"/>
    </location>
</feature>
<keyword evidence="4 6" id="KW-1015">Disulfide bond</keyword>
<comment type="subcellular location">
    <subcellularLocation>
        <location evidence="1">Secreted</location>
    </subcellularLocation>
</comment>
<comment type="caution">
    <text evidence="8">The sequence shown here is derived from an EMBL/GenBank/DDBJ whole genome shotgun (WGS) entry which is preliminary data.</text>
</comment>
<keyword evidence="2" id="KW-0964">Secreted</keyword>